<name>A0A5C4U1J3_9CORY</name>
<dbReference type="AlphaFoldDB" id="A0A5C4U1J3"/>
<proteinExistence type="predicted"/>
<keyword evidence="1" id="KW-1133">Transmembrane helix</keyword>
<comment type="caution">
    <text evidence="3">The sequence shown here is derived from an EMBL/GenBank/DDBJ whole genome shotgun (WGS) entry which is preliminary data.</text>
</comment>
<gene>
    <name evidence="3" type="ORF">FHE74_09795</name>
</gene>
<organism evidence="3 4">
    <name type="scientific">Corynebacterium tapiri</name>
    <dbReference type="NCBI Taxonomy" id="1448266"/>
    <lineage>
        <taxon>Bacteria</taxon>
        <taxon>Bacillati</taxon>
        <taxon>Actinomycetota</taxon>
        <taxon>Actinomycetes</taxon>
        <taxon>Mycobacteriales</taxon>
        <taxon>Corynebacteriaceae</taxon>
        <taxon>Corynebacterium</taxon>
    </lineage>
</organism>
<protein>
    <submittedName>
        <fullName evidence="3">DUF1707 domain-containing protein</fullName>
    </submittedName>
</protein>
<evidence type="ECO:0000259" key="2">
    <source>
        <dbReference type="Pfam" id="PF08044"/>
    </source>
</evidence>
<reference evidence="3 4" key="1">
    <citation type="submission" date="2019-06" db="EMBL/GenBank/DDBJ databases">
        <authorList>
            <person name="Li J."/>
        </authorList>
    </citation>
    <scope>NUCLEOTIDE SEQUENCE [LARGE SCALE GENOMIC DNA]</scope>
    <source>
        <strain evidence="3 4">LMG 28165</strain>
    </source>
</reference>
<sequence length="206" mass="23626">MSTPFDPRNLRLSDNDRANAMNTLGRAFADGRLSMTEYDERCQQIGAAQYRADLDPLFADIPFVTPQPANNEVAVYTRGQVEKAYRSSRNVRAGILGVATMVWIPVSAGLANFHEFFSLSIFLLPALWFVLYVLKPGPQEWYAPKPAKVERERMREIRMASAAYHAELQAQHTTELMQKRMQRKQLASELQMDAMQFARKSFDRFK</sequence>
<keyword evidence="4" id="KW-1185">Reference proteome</keyword>
<keyword evidence="1" id="KW-0812">Transmembrane</keyword>
<feature type="domain" description="DUF1707" evidence="2">
    <location>
        <begin position="10"/>
        <end position="62"/>
    </location>
</feature>
<evidence type="ECO:0000313" key="4">
    <source>
        <dbReference type="Proteomes" id="UP000312032"/>
    </source>
</evidence>
<dbReference type="EMBL" id="VDHJ01000016">
    <property type="protein sequence ID" value="TNL95070.1"/>
    <property type="molecule type" value="Genomic_DNA"/>
</dbReference>
<dbReference type="RefSeq" id="WP_139466338.1">
    <property type="nucleotide sequence ID" value="NZ_VDHJ01000016.1"/>
</dbReference>
<evidence type="ECO:0000313" key="3">
    <source>
        <dbReference type="EMBL" id="TNL95070.1"/>
    </source>
</evidence>
<feature type="transmembrane region" description="Helical" evidence="1">
    <location>
        <begin position="93"/>
        <end position="110"/>
    </location>
</feature>
<evidence type="ECO:0000256" key="1">
    <source>
        <dbReference type="SAM" id="Phobius"/>
    </source>
</evidence>
<feature type="transmembrane region" description="Helical" evidence="1">
    <location>
        <begin position="116"/>
        <end position="134"/>
    </location>
</feature>
<accession>A0A5C4U1J3</accession>
<dbReference type="Pfam" id="PF08044">
    <property type="entry name" value="DUF1707"/>
    <property type="match status" value="1"/>
</dbReference>
<dbReference type="InterPro" id="IPR012551">
    <property type="entry name" value="DUF1707_SHOCT-like"/>
</dbReference>
<dbReference type="Proteomes" id="UP000312032">
    <property type="component" value="Unassembled WGS sequence"/>
</dbReference>
<dbReference type="OrthoDB" id="4416950at2"/>
<keyword evidence="1" id="KW-0472">Membrane</keyword>